<dbReference type="InterPro" id="IPR020846">
    <property type="entry name" value="MFS_dom"/>
</dbReference>
<feature type="transmembrane region" description="Helical" evidence="1">
    <location>
        <begin position="236"/>
        <end position="257"/>
    </location>
</feature>
<keyword evidence="1" id="KW-0812">Transmembrane</keyword>
<dbReference type="AlphaFoldDB" id="A8MBX1"/>
<name>A8MBX1_CALMQ</name>
<dbReference type="InterPro" id="IPR052528">
    <property type="entry name" value="Sugar_transport-like"/>
</dbReference>
<dbReference type="KEGG" id="cma:Cmaq_0469"/>
<feature type="transmembrane region" description="Helical" evidence="1">
    <location>
        <begin position="197"/>
        <end position="216"/>
    </location>
</feature>
<keyword evidence="1" id="KW-1133">Transmembrane helix</keyword>
<dbReference type="GO" id="GO:0022857">
    <property type="term" value="F:transmembrane transporter activity"/>
    <property type="evidence" value="ECO:0007669"/>
    <property type="project" value="InterPro"/>
</dbReference>
<reference evidence="3 4" key="1">
    <citation type="submission" date="2007-10" db="EMBL/GenBank/DDBJ databases">
        <title>Complete sequence of Caldivirga maquilingensis IC-167.</title>
        <authorList>
            <consortium name="US DOE Joint Genome Institute"/>
            <person name="Copeland A."/>
            <person name="Lucas S."/>
            <person name="Lapidus A."/>
            <person name="Barry K."/>
            <person name="Glavina del Rio T."/>
            <person name="Dalin E."/>
            <person name="Tice H."/>
            <person name="Pitluck S."/>
            <person name="Saunders E."/>
            <person name="Brettin T."/>
            <person name="Bruce D."/>
            <person name="Detter J.C."/>
            <person name="Han C."/>
            <person name="Schmutz J."/>
            <person name="Larimer F."/>
            <person name="Land M."/>
            <person name="Hauser L."/>
            <person name="Kyrpides N."/>
            <person name="Ivanova N."/>
            <person name="Biddle J.F."/>
            <person name="Zhang Z."/>
            <person name="Fitz-Gibbon S.T."/>
            <person name="Lowe T.M."/>
            <person name="Saltikov C."/>
            <person name="House C.H."/>
            <person name="Richardson P."/>
        </authorList>
    </citation>
    <scope>NUCLEOTIDE SEQUENCE [LARGE SCALE GENOMIC DNA]</scope>
    <source>
        <strain evidence="4">ATCC 700844 / DSM 13496 / JCM 10307 / IC-167</strain>
    </source>
</reference>
<feature type="transmembrane region" description="Helical" evidence="1">
    <location>
        <begin position="7"/>
        <end position="28"/>
    </location>
</feature>
<dbReference type="HOGENOM" id="CLU_701322_0_0_2"/>
<dbReference type="Pfam" id="PF07690">
    <property type="entry name" value="MFS_1"/>
    <property type="match status" value="1"/>
</dbReference>
<sequence length="393" mass="42633">MVDNRGFNYFMVNVLYSLVSGLIYPSFPLYLRMSGLNVEFTSYALTSMNIAGFASSIMWGRVINRPENRRIAVLIGTIGGGLGYLTLAYIKGTLTIIAALVVLSIIAGGIYPTVMTLISETGGVEHMGYFWAGGSIGYAITTSFAGYVLEHMGIRPLFIISAIIYVSSAAILLNIVNYSTHRKPSDHATPLNTNDESFTLSLSALYIVSVFILLFIDAVKNLYMPMFYVYEANVNMAYATATLSVEAFLEVPFIVMFVQLIRRNKADSWTALSLSLALGSLYLVANALLVRGTLSAFAAMASYSLVWASYSVSSSMIAPLISRGNRGLAYGIYNSVFPLANIIAPLCMGYSIASLGYRLSLILLSAVALVIALIAFLSRPLRSRINKAVVNSP</sequence>
<proteinExistence type="predicted"/>
<keyword evidence="1" id="KW-0472">Membrane</keyword>
<feature type="transmembrane region" description="Helical" evidence="1">
    <location>
        <begin position="359"/>
        <end position="377"/>
    </location>
</feature>
<feature type="transmembrane region" description="Helical" evidence="1">
    <location>
        <begin position="332"/>
        <end position="353"/>
    </location>
</feature>
<feature type="transmembrane region" description="Helical" evidence="1">
    <location>
        <begin position="96"/>
        <end position="117"/>
    </location>
</feature>
<feature type="transmembrane region" description="Helical" evidence="1">
    <location>
        <begin position="40"/>
        <end position="59"/>
    </location>
</feature>
<feature type="transmembrane region" description="Helical" evidence="1">
    <location>
        <begin position="129"/>
        <end position="148"/>
    </location>
</feature>
<dbReference type="InterPro" id="IPR036259">
    <property type="entry name" value="MFS_trans_sf"/>
</dbReference>
<dbReference type="eggNOG" id="arCOG00131">
    <property type="taxonomic scope" value="Archaea"/>
</dbReference>
<gene>
    <name evidence="3" type="ordered locus">Cmaq_0469</name>
</gene>
<dbReference type="Proteomes" id="UP000001137">
    <property type="component" value="Chromosome"/>
</dbReference>
<accession>A8MBX1</accession>
<feature type="transmembrane region" description="Helical" evidence="1">
    <location>
        <begin position="296"/>
        <end position="320"/>
    </location>
</feature>
<evidence type="ECO:0000313" key="4">
    <source>
        <dbReference type="Proteomes" id="UP000001137"/>
    </source>
</evidence>
<protein>
    <submittedName>
        <fullName evidence="3">Major facilitator superfamily MFS_1</fullName>
    </submittedName>
</protein>
<feature type="transmembrane region" description="Helical" evidence="1">
    <location>
        <begin position="154"/>
        <end position="176"/>
    </location>
</feature>
<dbReference type="PANTHER" id="PTHR23526">
    <property type="entry name" value="INTEGRAL MEMBRANE TRANSPORT PROTEIN-RELATED"/>
    <property type="match status" value="1"/>
</dbReference>
<organism evidence="3 4">
    <name type="scientific">Caldivirga maquilingensis (strain ATCC 700844 / DSM 13496 / JCM 10307 / IC-167)</name>
    <dbReference type="NCBI Taxonomy" id="397948"/>
    <lineage>
        <taxon>Archaea</taxon>
        <taxon>Thermoproteota</taxon>
        <taxon>Thermoprotei</taxon>
        <taxon>Thermoproteales</taxon>
        <taxon>Thermoproteaceae</taxon>
        <taxon>Caldivirga</taxon>
    </lineage>
</organism>
<dbReference type="SUPFAM" id="SSF103473">
    <property type="entry name" value="MFS general substrate transporter"/>
    <property type="match status" value="1"/>
</dbReference>
<dbReference type="EMBL" id="CP000852">
    <property type="protein sequence ID" value="ABW01314.1"/>
    <property type="molecule type" value="Genomic_DNA"/>
</dbReference>
<keyword evidence="4" id="KW-1185">Reference proteome</keyword>
<dbReference type="Gene3D" id="1.20.1250.20">
    <property type="entry name" value="MFS general substrate transporter like domains"/>
    <property type="match status" value="2"/>
</dbReference>
<dbReference type="InterPro" id="IPR011701">
    <property type="entry name" value="MFS"/>
</dbReference>
<dbReference type="STRING" id="397948.Cmaq_0469"/>
<feature type="transmembrane region" description="Helical" evidence="1">
    <location>
        <begin position="269"/>
        <end position="290"/>
    </location>
</feature>
<evidence type="ECO:0000259" key="2">
    <source>
        <dbReference type="PROSITE" id="PS50850"/>
    </source>
</evidence>
<evidence type="ECO:0000256" key="1">
    <source>
        <dbReference type="SAM" id="Phobius"/>
    </source>
</evidence>
<dbReference type="PANTHER" id="PTHR23526:SF4">
    <property type="entry name" value="INTEGRAL MEMBRANE TRANSPORT PROTEIN"/>
    <property type="match status" value="1"/>
</dbReference>
<dbReference type="PROSITE" id="PS50850">
    <property type="entry name" value="MFS"/>
    <property type="match status" value="1"/>
</dbReference>
<feature type="domain" description="Major facilitator superfamily (MFS) profile" evidence="2">
    <location>
        <begin position="1"/>
        <end position="383"/>
    </location>
</feature>
<evidence type="ECO:0000313" key="3">
    <source>
        <dbReference type="EMBL" id="ABW01314.1"/>
    </source>
</evidence>
<feature type="transmembrane region" description="Helical" evidence="1">
    <location>
        <begin position="71"/>
        <end position="90"/>
    </location>
</feature>